<sequence length="101" mass="10408">MSGFAKYFIVSSTAAFCASGGSVFDTEVMSDGLQEKVSGIIQGGMSGTGMRRSRGRSSSPLSSALDFPVSLHVPSDLSLRLTGFSAISLSGSSPGSRRHLS</sequence>
<protein>
    <recommendedName>
        <fullName evidence="4">Secreted protein</fullName>
    </recommendedName>
</protein>
<keyword evidence="3" id="KW-1185">Reference proteome</keyword>
<comment type="caution">
    <text evidence="2">The sequence shown here is derived from an EMBL/GenBank/DDBJ whole genome shotgun (WGS) entry which is preliminary data.</text>
</comment>
<dbReference type="Proteomes" id="UP000762676">
    <property type="component" value="Unassembled WGS sequence"/>
</dbReference>
<dbReference type="AlphaFoldDB" id="A0AAV4GQ64"/>
<evidence type="ECO:0000313" key="3">
    <source>
        <dbReference type="Proteomes" id="UP000762676"/>
    </source>
</evidence>
<accession>A0AAV4GQ64</accession>
<evidence type="ECO:0008006" key="4">
    <source>
        <dbReference type="Google" id="ProtNLM"/>
    </source>
</evidence>
<evidence type="ECO:0000256" key="1">
    <source>
        <dbReference type="SAM" id="MobiDB-lite"/>
    </source>
</evidence>
<reference evidence="2 3" key="1">
    <citation type="journal article" date="2021" name="Elife">
        <title>Chloroplast acquisition without the gene transfer in kleptoplastic sea slugs, Plakobranchus ocellatus.</title>
        <authorList>
            <person name="Maeda T."/>
            <person name="Takahashi S."/>
            <person name="Yoshida T."/>
            <person name="Shimamura S."/>
            <person name="Takaki Y."/>
            <person name="Nagai Y."/>
            <person name="Toyoda A."/>
            <person name="Suzuki Y."/>
            <person name="Arimoto A."/>
            <person name="Ishii H."/>
            <person name="Satoh N."/>
            <person name="Nishiyama T."/>
            <person name="Hasebe M."/>
            <person name="Maruyama T."/>
            <person name="Minagawa J."/>
            <person name="Obokata J."/>
            <person name="Shigenobu S."/>
        </authorList>
    </citation>
    <scope>NUCLEOTIDE SEQUENCE [LARGE SCALE GENOMIC DNA]</scope>
</reference>
<name>A0AAV4GQ64_9GAST</name>
<dbReference type="EMBL" id="BMAT01005081">
    <property type="protein sequence ID" value="GFR87310.1"/>
    <property type="molecule type" value="Genomic_DNA"/>
</dbReference>
<feature type="region of interest" description="Disordered" evidence="1">
    <location>
        <begin position="41"/>
        <end position="63"/>
    </location>
</feature>
<organism evidence="2 3">
    <name type="scientific">Elysia marginata</name>
    <dbReference type="NCBI Taxonomy" id="1093978"/>
    <lineage>
        <taxon>Eukaryota</taxon>
        <taxon>Metazoa</taxon>
        <taxon>Spiralia</taxon>
        <taxon>Lophotrochozoa</taxon>
        <taxon>Mollusca</taxon>
        <taxon>Gastropoda</taxon>
        <taxon>Heterobranchia</taxon>
        <taxon>Euthyneura</taxon>
        <taxon>Panpulmonata</taxon>
        <taxon>Sacoglossa</taxon>
        <taxon>Placobranchoidea</taxon>
        <taxon>Plakobranchidae</taxon>
        <taxon>Elysia</taxon>
    </lineage>
</organism>
<proteinExistence type="predicted"/>
<gene>
    <name evidence="2" type="ORF">ElyMa_002490300</name>
</gene>
<evidence type="ECO:0000313" key="2">
    <source>
        <dbReference type="EMBL" id="GFR87310.1"/>
    </source>
</evidence>